<name>A0ABW7ZPH6_9ACTN</name>
<dbReference type="InterPro" id="IPR051677">
    <property type="entry name" value="AfsR-DnrI-RedD_regulator"/>
</dbReference>
<dbReference type="Pfam" id="PF13374">
    <property type="entry name" value="TPR_10"/>
    <property type="match status" value="1"/>
</dbReference>
<dbReference type="Pfam" id="PF03704">
    <property type="entry name" value="BTAD"/>
    <property type="match status" value="1"/>
</dbReference>
<dbReference type="SUPFAM" id="SSF48452">
    <property type="entry name" value="TPR-like"/>
    <property type="match status" value="3"/>
</dbReference>
<evidence type="ECO:0000256" key="6">
    <source>
        <dbReference type="PROSITE-ProRule" id="PRU01091"/>
    </source>
</evidence>
<dbReference type="Gene3D" id="3.40.50.300">
    <property type="entry name" value="P-loop containing nucleotide triphosphate hydrolases"/>
    <property type="match status" value="1"/>
</dbReference>
<keyword evidence="9" id="KW-1185">Reference proteome</keyword>
<keyword evidence="2" id="KW-0677">Repeat</keyword>
<dbReference type="InterPro" id="IPR005158">
    <property type="entry name" value="BTAD"/>
</dbReference>
<dbReference type="Gene3D" id="1.10.8.430">
    <property type="entry name" value="Helical domain of apoptotic protease-activating factors"/>
    <property type="match status" value="1"/>
</dbReference>
<comment type="similarity">
    <text evidence="1">Belongs to the AfsR/DnrI/RedD regulatory family.</text>
</comment>
<dbReference type="PRINTS" id="PR00364">
    <property type="entry name" value="DISEASERSIST"/>
</dbReference>
<dbReference type="CDD" id="cd15831">
    <property type="entry name" value="BTAD"/>
    <property type="match status" value="1"/>
</dbReference>
<dbReference type="SUPFAM" id="SSF46894">
    <property type="entry name" value="C-terminal effector domain of the bipartite response regulators"/>
    <property type="match status" value="1"/>
</dbReference>
<dbReference type="SMART" id="SM00862">
    <property type="entry name" value="Trans_reg_C"/>
    <property type="match status" value="1"/>
</dbReference>
<dbReference type="InterPro" id="IPR011990">
    <property type="entry name" value="TPR-like_helical_dom_sf"/>
</dbReference>
<gene>
    <name evidence="8" type="ORF">ACIBP4_20880</name>
</gene>
<evidence type="ECO:0000256" key="4">
    <source>
        <dbReference type="ARBA" id="ARBA00023125"/>
    </source>
</evidence>
<keyword evidence="5" id="KW-0804">Transcription</keyword>
<proteinExistence type="inferred from homology"/>
<dbReference type="PROSITE" id="PS51755">
    <property type="entry name" value="OMPR_PHOB"/>
    <property type="match status" value="1"/>
</dbReference>
<keyword evidence="4 6" id="KW-0238">DNA-binding</keyword>
<dbReference type="InterPro" id="IPR002182">
    <property type="entry name" value="NB-ARC"/>
</dbReference>
<evidence type="ECO:0000259" key="7">
    <source>
        <dbReference type="PROSITE" id="PS51755"/>
    </source>
</evidence>
<dbReference type="InterPro" id="IPR042197">
    <property type="entry name" value="Apaf_helical"/>
</dbReference>
<dbReference type="Pfam" id="PF13424">
    <property type="entry name" value="TPR_12"/>
    <property type="match status" value="1"/>
</dbReference>
<dbReference type="EMBL" id="JBITLE010000008">
    <property type="protein sequence ID" value="MFI7264744.1"/>
    <property type="molecule type" value="Genomic_DNA"/>
</dbReference>
<evidence type="ECO:0000313" key="9">
    <source>
        <dbReference type="Proteomes" id="UP001612812"/>
    </source>
</evidence>
<dbReference type="InterPro" id="IPR027417">
    <property type="entry name" value="P-loop_NTPase"/>
</dbReference>
<evidence type="ECO:0000256" key="3">
    <source>
        <dbReference type="ARBA" id="ARBA00023015"/>
    </source>
</evidence>
<dbReference type="PANTHER" id="PTHR35807:SF1">
    <property type="entry name" value="TRANSCRIPTIONAL REGULATOR REDD"/>
    <property type="match status" value="1"/>
</dbReference>
<keyword evidence="3" id="KW-0805">Transcription regulation</keyword>
<dbReference type="PANTHER" id="PTHR35807">
    <property type="entry name" value="TRANSCRIPTIONAL REGULATOR REDD-RELATED"/>
    <property type="match status" value="1"/>
</dbReference>
<feature type="DNA-binding region" description="OmpR/PhoB-type" evidence="6">
    <location>
        <begin position="1"/>
        <end position="92"/>
    </location>
</feature>
<protein>
    <submittedName>
        <fullName evidence="8">BTAD domain-containing putative transcriptional regulator</fullName>
    </submittedName>
</protein>
<sequence>MRFGILGPLRVGGGEATVTAGRDRTVLAVLLLRAGRVVPTEELVDAVWEERPPATARAQLQICVSRLRQRFTLLGLPAETIVTDPAGYGIRVEPDDLDAEVFAREVETARAAVAGGRVVDGQRHYRSALALWRGPALAGIPARSVRRRAQTLDEQRLAVLEECVDVELRLRRAADLVDELTESVERHPLRERLRGQLMLALSALGRQADALAVYREGRRIYADELGIEPGAALQELHQRVLAGDLALGGSDTRAATPVRALPRAISDFTGRQQTVARLVKEIEQDGVRVHLVDGMAGSGKTTLAVQVATALGERFPDAQLFVDLHGHSERSPLTTTAAVATLLRQLGVPAERVPVDLADRLAMWRSELAGRRAVVVLDNAADAAQVVPLLPNGPDCLVLITSRRRLIGLDGGRPSSLPLLDADEAVELLARVAGAERVWAEPEAAAEVARRCGHLPLALRLAGARLAHRPRWRVADLAERLASAADPLAELTAGERSVARAFALSYEQVAPAAQRVFRLIGLHPGARVDNRVAAALADLSLPEAQDALDALVDAHLVEEVEPGRFGLHDLIREYARTLGTERETAQERRAATERLLDHHLQLAATIALSLEMAAPRGMFSLPEPLRPDLVAATVDLGRSWLEENRATLVALVRLAEAEGFLRQSWQLARAGWTVNFNGGHLDDLIETHQVGLRAAERLGDDEAVATMLNYLASANYRQARFAETIRQMEMAVAIYRRLDRPAELRNALGNLGTAYAVDGHHRRAVEMFEASAALARTLGEPSPLANMLNNLSLAHLWAGRYDEALRLCRSHLALGRQIGDPRQIGNAIGHLGMVRHRRGEHGPARRLLRAGLTMKRRAGNRYGEGELLNELGVLDREEGRPDLAAARHREALAAMTDAGDLVGQCASRNLLARAILDQGDVSSALDLHRRVLTDATRLGARYEQARALDGMARCLRRTDAVQARRYANRALALFRQIESPDRWATEEMLAELG</sequence>
<dbReference type="InterPro" id="IPR001867">
    <property type="entry name" value="OmpR/PhoB-type_DNA-bd"/>
</dbReference>
<dbReference type="Pfam" id="PF00931">
    <property type="entry name" value="NB-ARC"/>
    <property type="match status" value="1"/>
</dbReference>
<feature type="domain" description="OmpR/PhoB-type" evidence="7">
    <location>
        <begin position="1"/>
        <end position="92"/>
    </location>
</feature>
<organism evidence="8 9">
    <name type="scientific">Micromonospora maritima</name>
    <dbReference type="NCBI Taxonomy" id="986711"/>
    <lineage>
        <taxon>Bacteria</taxon>
        <taxon>Bacillati</taxon>
        <taxon>Actinomycetota</taxon>
        <taxon>Actinomycetes</taxon>
        <taxon>Micromonosporales</taxon>
        <taxon>Micromonosporaceae</taxon>
        <taxon>Micromonospora</taxon>
    </lineage>
</organism>
<dbReference type="Proteomes" id="UP001612812">
    <property type="component" value="Unassembled WGS sequence"/>
</dbReference>
<comment type="caution">
    <text evidence="8">The sequence shown here is derived from an EMBL/GenBank/DDBJ whole genome shotgun (WGS) entry which is preliminary data.</text>
</comment>
<evidence type="ECO:0000313" key="8">
    <source>
        <dbReference type="EMBL" id="MFI7264744.1"/>
    </source>
</evidence>
<dbReference type="Pfam" id="PF00486">
    <property type="entry name" value="Trans_reg_C"/>
    <property type="match status" value="1"/>
</dbReference>
<dbReference type="Gene3D" id="1.25.40.10">
    <property type="entry name" value="Tetratricopeptide repeat domain"/>
    <property type="match status" value="3"/>
</dbReference>
<dbReference type="SMART" id="SM01043">
    <property type="entry name" value="BTAD"/>
    <property type="match status" value="1"/>
</dbReference>
<evidence type="ECO:0000256" key="5">
    <source>
        <dbReference type="ARBA" id="ARBA00023163"/>
    </source>
</evidence>
<evidence type="ECO:0000256" key="1">
    <source>
        <dbReference type="ARBA" id="ARBA00005820"/>
    </source>
</evidence>
<dbReference type="InterPro" id="IPR019734">
    <property type="entry name" value="TPR_rpt"/>
</dbReference>
<dbReference type="InterPro" id="IPR016032">
    <property type="entry name" value="Sig_transdc_resp-reg_C-effctor"/>
</dbReference>
<dbReference type="SUPFAM" id="SSF52540">
    <property type="entry name" value="P-loop containing nucleoside triphosphate hydrolases"/>
    <property type="match status" value="1"/>
</dbReference>
<reference evidence="8 9" key="1">
    <citation type="submission" date="2024-10" db="EMBL/GenBank/DDBJ databases">
        <title>The Natural Products Discovery Center: Release of the First 8490 Sequenced Strains for Exploring Actinobacteria Biosynthetic Diversity.</title>
        <authorList>
            <person name="Kalkreuter E."/>
            <person name="Kautsar S.A."/>
            <person name="Yang D."/>
            <person name="Bader C.D."/>
            <person name="Teijaro C.N."/>
            <person name="Fluegel L."/>
            <person name="Davis C.M."/>
            <person name="Simpson J.R."/>
            <person name="Lauterbach L."/>
            <person name="Steele A.D."/>
            <person name="Gui C."/>
            <person name="Meng S."/>
            <person name="Li G."/>
            <person name="Viehrig K."/>
            <person name="Ye F."/>
            <person name="Su P."/>
            <person name="Kiefer A.F."/>
            <person name="Nichols A."/>
            <person name="Cepeda A.J."/>
            <person name="Yan W."/>
            <person name="Fan B."/>
            <person name="Jiang Y."/>
            <person name="Adhikari A."/>
            <person name="Zheng C.-J."/>
            <person name="Schuster L."/>
            <person name="Cowan T.M."/>
            <person name="Smanski M.J."/>
            <person name="Chevrette M.G."/>
            <person name="De Carvalho L.P.S."/>
            <person name="Shen B."/>
        </authorList>
    </citation>
    <scope>NUCLEOTIDE SEQUENCE [LARGE SCALE GENOMIC DNA]</scope>
    <source>
        <strain evidence="8 9">NPDC049845</strain>
    </source>
</reference>
<accession>A0ABW7ZPH6</accession>
<dbReference type="Gene3D" id="1.10.10.10">
    <property type="entry name" value="Winged helix-like DNA-binding domain superfamily/Winged helix DNA-binding domain"/>
    <property type="match status" value="1"/>
</dbReference>
<dbReference type="SMART" id="SM00028">
    <property type="entry name" value="TPR"/>
    <property type="match status" value="3"/>
</dbReference>
<evidence type="ECO:0000256" key="2">
    <source>
        <dbReference type="ARBA" id="ARBA00022737"/>
    </source>
</evidence>
<dbReference type="RefSeq" id="WP_396756919.1">
    <property type="nucleotide sequence ID" value="NZ_JBITLA010000009.1"/>
</dbReference>
<dbReference type="InterPro" id="IPR036388">
    <property type="entry name" value="WH-like_DNA-bd_sf"/>
</dbReference>